<dbReference type="AlphaFoldDB" id="A0A4V3CT54"/>
<dbReference type="InterPro" id="IPR013976">
    <property type="entry name" value="HDOD"/>
</dbReference>
<sequence>MQPQDIQQELERARDSGPTKTLVIPPCPELLSQLQRVMEAEDPDLNAVARIAGSDVAMSAALLKLVNSPLYARSRPVQTVEQAMATLGLRQTAAMLTGFLVRSSLPVNSPLLGQFWERSGRRALALGHIARQLYNLEPDLAHTMGLFSHVGIPVMLQGLRGYSSTLVEAQARIDRSFIATENAAHRTDHAVVGALVARTWRLAPTIQLAVRLHHDFNIFGDEQLPLEVRSLVAANLVADHMVHRYDTLESEADWLAHGPACMDFLGVTEMEVTDWMDTLHEAFAAPTA</sequence>
<dbReference type="Proteomes" id="UP000295361">
    <property type="component" value="Unassembled WGS sequence"/>
</dbReference>
<dbReference type="PROSITE" id="PS51833">
    <property type="entry name" value="HDOD"/>
    <property type="match status" value="1"/>
</dbReference>
<dbReference type="OrthoDB" id="9784953at2"/>
<dbReference type="EMBL" id="SNXS01000004">
    <property type="protein sequence ID" value="TDP63894.1"/>
    <property type="molecule type" value="Genomic_DNA"/>
</dbReference>
<proteinExistence type="predicted"/>
<dbReference type="Gene3D" id="1.10.3210.10">
    <property type="entry name" value="Hypothetical protein af1432"/>
    <property type="match status" value="1"/>
</dbReference>
<dbReference type="PANTHER" id="PTHR33525:SF6">
    <property type="entry name" value="HDOD DOMAIN-CONTAINING PROTEIN"/>
    <property type="match status" value="1"/>
</dbReference>
<organism evidence="2 3">
    <name type="scientific">Roseateles toxinivorans</name>
    <dbReference type="NCBI Taxonomy" id="270368"/>
    <lineage>
        <taxon>Bacteria</taxon>
        <taxon>Pseudomonadati</taxon>
        <taxon>Pseudomonadota</taxon>
        <taxon>Betaproteobacteria</taxon>
        <taxon>Burkholderiales</taxon>
        <taxon>Sphaerotilaceae</taxon>
        <taxon>Roseateles</taxon>
    </lineage>
</organism>
<keyword evidence="3" id="KW-1185">Reference proteome</keyword>
<feature type="domain" description="HDOD" evidence="1">
    <location>
        <begin position="24"/>
        <end position="216"/>
    </location>
</feature>
<protein>
    <submittedName>
        <fullName evidence="2">HD-like signal output (HDOD) protein</fullName>
    </submittedName>
</protein>
<dbReference type="PANTHER" id="PTHR33525">
    <property type="match status" value="1"/>
</dbReference>
<name>A0A4V3CT54_9BURK</name>
<gene>
    <name evidence="2" type="ORF">DES47_104176</name>
</gene>
<dbReference type="InterPro" id="IPR052340">
    <property type="entry name" value="RNase_Y/CdgJ"/>
</dbReference>
<reference evidence="2 3" key="1">
    <citation type="submission" date="2019-03" db="EMBL/GenBank/DDBJ databases">
        <title>Genomic Encyclopedia of Type Strains, Phase IV (KMG-IV): sequencing the most valuable type-strain genomes for metagenomic binning, comparative biology and taxonomic classification.</title>
        <authorList>
            <person name="Goeker M."/>
        </authorList>
    </citation>
    <scope>NUCLEOTIDE SEQUENCE [LARGE SCALE GENOMIC DNA]</scope>
    <source>
        <strain evidence="2 3">DSM 16998</strain>
    </source>
</reference>
<evidence type="ECO:0000313" key="2">
    <source>
        <dbReference type="EMBL" id="TDP63894.1"/>
    </source>
</evidence>
<dbReference type="SUPFAM" id="SSF109604">
    <property type="entry name" value="HD-domain/PDEase-like"/>
    <property type="match status" value="1"/>
</dbReference>
<dbReference type="RefSeq" id="WP_133701756.1">
    <property type="nucleotide sequence ID" value="NZ_SNXS01000004.1"/>
</dbReference>
<dbReference type="Pfam" id="PF08668">
    <property type="entry name" value="HDOD"/>
    <property type="match status" value="1"/>
</dbReference>
<evidence type="ECO:0000313" key="3">
    <source>
        <dbReference type="Proteomes" id="UP000295361"/>
    </source>
</evidence>
<accession>A0A4V3CT54</accession>
<comment type="caution">
    <text evidence="2">The sequence shown here is derived from an EMBL/GenBank/DDBJ whole genome shotgun (WGS) entry which is preliminary data.</text>
</comment>
<dbReference type="InParanoid" id="A0A4V3CT54"/>
<evidence type="ECO:0000259" key="1">
    <source>
        <dbReference type="PROSITE" id="PS51833"/>
    </source>
</evidence>